<keyword evidence="2" id="KW-0812">Transmembrane</keyword>
<feature type="transmembrane region" description="Helical" evidence="2">
    <location>
        <begin position="344"/>
        <end position="364"/>
    </location>
</feature>
<dbReference type="Proteomes" id="UP001518140">
    <property type="component" value="Unassembled WGS sequence"/>
</dbReference>
<dbReference type="PANTHER" id="PTHR13325">
    <property type="entry name" value="PROTEASE M50 MEMBRANE-BOUND TRANSCRIPTION FACTOR SITE 2 PROTEASE"/>
    <property type="match status" value="1"/>
</dbReference>
<sequence length="557" mass="59574">MSLAQVLRRRSAGPSEQDDTAHLERPRLNTAIRVHPPAADSEPWVVQRGEHQYFRIGADLARLARELDGTDAQGIAERLGSPWTPELVHQAVRSLDKAQLLAGRAQAEPGGRHRKIRRVKYVPPLTFQLAVLRSGDAAARRIIGLRLASPRMLGGLVVVLAVAGAFVLAGQHAHVAAVLGSPVSLTTLGTVVAGVFLTTVAHEFGHACLLAHYGGRPGRMGVMLFYFSPAMFCDVSDSWRLNHLQRAKVSMAGIAVQAGVSGAAACAAGVVGQGPAGDTLMLFSLVNAAAAVINLVPFVKLDGYIALMSYLNRPNLRDAALGSLREGFVALLSGRPYQIKGPGWLPLFGLGCMVTPLVLVVRGLGQWLDALMSLGYFGTLLSSLIAGMLLLMVFKAGAGLVKSFRGNRPRPVRLAMLAAVVVALALGSTRLHLSSSQVAAYEARRDGTVHLYVPTGAELQPVRTGDRVELQKAGMMLRHTLGTAIISSPDAHQTSIPLGGLLPVTTDKIRVQGERYSLRLDTPMKPGRGSARLHSRSMSLPRWAYERLVLPFAAPFH</sequence>
<feature type="transmembrane region" description="Helical" evidence="2">
    <location>
        <begin position="150"/>
        <end position="169"/>
    </location>
</feature>
<evidence type="ECO:0000256" key="2">
    <source>
        <dbReference type="SAM" id="Phobius"/>
    </source>
</evidence>
<organism evidence="3 4">
    <name type="scientific">Streptomyces ureilyticus</name>
    <dbReference type="NCBI Taxonomy" id="1775131"/>
    <lineage>
        <taxon>Bacteria</taxon>
        <taxon>Bacillati</taxon>
        <taxon>Actinomycetota</taxon>
        <taxon>Actinomycetes</taxon>
        <taxon>Kitasatosporales</taxon>
        <taxon>Streptomycetaceae</taxon>
        <taxon>Streptomyces</taxon>
    </lineage>
</organism>
<dbReference type="RefSeq" id="WP_165343092.1">
    <property type="nucleotide sequence ID" value="NZ_JAAKZX010000133.1"/>
</dbReference>
<evidence type="ECO:0000313" key="3">
    <source>
        <dbReference type="EMBL" id="NGO46561.1"/>
    </source>
</evidence>
<dbReference type="PANTHER" id="PTHR13325:SF3">
    <property type="entry name" value="MEMBRANE-BOUND TRANSCRIPTION FACTOR SITE-2 PROTEASE"/>
    <property type="match status" value="1"/>
</dbReference>
<dbReference type="InterPro" id="IPR049694">
    <property type="entry name" value="Daptide_HExxH"/>
</dbReference>
<feature type="transmembrane region" description="Helical" evidence="2">
    <location>
        <begin position="370"/>
        <end position="394"/>
    </location>
</feature>
<feature type="region of interest" description="Disordered" evidence="1">
    <location>
        <begin position="1"/>
        <end position="20"/>
    </location>
</feature>
<feature type="transmembrane region" description="Helical" evidence="2">
    <location>
        <begin position="175"/>
        <end position="197"/>
    </location>
</feature>
<reference evidence="3 4" key="1">
    <citation type="submission" date="2020-02" db="EMBL/GenBank/DDBJ databases">
        <title>Whole-genome analyses of novel actinobacteria.</title>
        <authorList>
            <person name="Sahin N."/>
            <person name="Tokatli A."/>
        </authorList>
    </citation>
    <scope>NUCLEOTIDE SEQUENCE [LARGE SCALE GENOMIC DNA]</scope>
    <source>
        <strain evidence="3 4">YC419</strain>
    </source>
</reference>
<feature type="transmembrane region" description="Helical" evidence="2">
    <location>
        <begin position="414"/>
        <end position="433"/>
    </location>
</feature>
<keyword evidence="2" id="KW-0472">Membrane</keyword>
<evidence type="ECO:0000256" key="1">
    <source>
        <dbReference type="SAM" id="MobiDB-lite"/>
    </source>
</evidence>
<dbReference type="EMBL" id="JAAKZX010000133">
    <property type="protein sequence ID" value="NGO46561.1"/>
    <property type="molecule type" value="Genomic_DNA"/>
</dbReference>
<dbReference type="NCBIfam" id="NF041824">
    <property type="entry name" value="daptide_HExxH"/>
    <property type="match status" value="1"/>
</dbReference>
<gene>
    <name evidence="3" type="ORF">G6048_32000</name>
</gene>
<accession>A0ABX0E5M4</accession>
<keyword evidence="2" id="KW-1133">Transmembrane helix</keyword>
<keyword evidence="4" id="KW-1185">Reference proteome</keyword>
<dbReference type="InterPro" id="IPR001193">
    <property type="entry name" value="MBTPS2"/>
</dbReference>
<feature type="transmembrane region" description="Helical" evidence="2">
    <location>
        <begin position="249"/>
        <end position="274"/>
    </location>
</feature>
<name>A0ABX0E5M4_9ACTN</name>
<comment type="caution">
    <text evidence="3">The sequence shown here is derived from an EMBL/GenBank/DDBJ whole genome shotgun (WGS) entry which is preliminary data.</text>
</comment>
<protein>
    <recommendedName>
        <fullName evidence="5">Peptidase M50</fullName>
    </recommendedName>
</protein>
<proteinExistence type="predicted"/>
<feature type="transmembrane region" description="Helical" evidence="2">
    <location>
        <begin position="280"/>
        <end position="299"/>
    </location>
</feature>
<evidence type="ECO:0000313" key="4">
    <source>
        <dbReference type="Proteomes" id="UP001518140"/>
    </source>
</evidence>
<evidence type="ECO:0008006" key="5">
    <source>
        <dbReference type="Google" id="ProtNLM"/>
    </source>
</evidence>